<feature type="compositionally biased region" description="Polar residues" evidence="11">
    <location>
        <begin position="342"/>
        <end position="359"/>
    </location>
</feature>
<name>A0A5E4EWA7_PRUDU</name>
<protein>
    <submittedName>
        <fullName evidence="13">PREDICTED: B3 domain-containing</fullName>
    </submittedName>
</protein>
<reference evidence="14" key="1">
    <citation type="journal article" date="2020" name="Plant J.">
        <title>Transposons played a major role in the diversification between the closely related almond and peach genomes: results from the almond genome sequence.</title>
        <authorList>
            <person name="Alioto T."/>
            <person name="Alexiou K.G."/>
            <person name="Bardil A."/>
            <person name="Barteri F."/>
            <person name="Castanera R."/>
            <person name="Cruz F."/>
            <person name="Dhingra A."/>
            <person name="Duval H."/>
            <person name="Fernandez I Marti A."/>
            <person name="Frias L."/>
            <person name="Galan B."/>
            <person name="Garcia J.L."/>
            <person name="Howad W."/>
            <person name="Gomez-Garrido J."/>
            <person name="Gut M."/>
            <person name="Julca I."/>
            <person name="Morata J."/>
            <person name="Puigdomenech P."/>
            <person name="Ribeca P."/>
            <person name="Rubio Cabetas M.J."/>
            <person name="Vlasova A."/>
            <person name="Wirthensohn M."/>
            <person name="Garcia-Mas J."/>
            <person name="Gabaldon T."/>
            <person name="Casacuberta J.M."/>
            <person name="Arus P."/>
        </authorList>
    </citation>
    <scope>NUCLEOTIDE SEQUENCE [LARGE SCALE GENOMIC DNA]</scope>
    <source>
        <strain evidence="14">cv. Texas</strain>
    </source>
</reference>
<dbReference type="InterPro" id="IPR005508">
    <property type="entry name" value="At2g31720-like"/>
</dbReference>
<evidence type="ECO:0000256" key="2">
    <source>
        <dbReference type="ARBA" id="ARBA00022603"/>
    </source>
</evidence>
<accession>A0A5E4EWA7</accession>
<evidence type="ECO:0000259" key="12">
    <source>
        <dbReference type="SMART" id="SM00650"/>
    </source>
</evidence>
<dbReference type="Pfam" id="PF03754">
    <property type="entry name" value="At2g31720-like"/>
    <property type="match status" value="1"/>
</dbReference>
<dbReference type="InterPro" id="IPR001737">
    <property type="entry name" value="KsgA/Erm"/>
</dbReference>
<evidence type="ECO:0000256" key="11">
    <source>
        <dbReference type="SAM" id="MobiDB-lite"/>
    </source>
</evidence>
<dbReference type="PANTHER" id="PTHR31541">
    <property type="entry name" value="B3 DOMAIN PLANT PROTEIN-RELATED"/>
    <property type="match status" value="1"/>
</dbReference>
<dbReference type="InParanoid" id="A0A5E4EWA7"/>
<evidence type="ECO:0000313" key="14">
    <source>
        <dbReference type="Proteomes" id="UP000327085"/>
    </source>
</evidence>
<comment type="similarity">
    <text evidence="10">Belongs to the class I-like SAM-binding methyltransferase superfamily. rRNA adenine N(6)-methyltransferase family.</text>
</comment>
<feature type="binding site" evidence="10">
    <location>
        <position position="400"/>
    </location>
    <ligand>
        <name>S-adenosyl-L-methionine</name>
        <dbReference type="ChEBI" id="CHEBI:59789"/>
    </ligand>
</feature>
<dbReference type="EMBL" id="CABIKO010000036">
    <property type="protein sequence ID" value="VVA19450.1"/>
    <property type="molecule type" value="Genomic_DNA"/>
</dbReference>
<comment type="caution">
    <text evidence="10">Lacks conserved residue(s) required for the propagation of feature annotation.</text>
</comment>
<gene>
    <name evidence="13" type="ORF">ALMOND_2B024583</name>
</gene>
<dbReference type="Pfam" id="PF00398">
    <property type="entry name" value="RrnaAD"/>
    <property type="match status" value="1"/>
</dbReference>
<sequence length="504" mass="57147">MKSTSIMIREKEEEQEMGLLRKKDSDEHGYGSSPLDTLAEAACFIAGQKTKDEILVPPKKRFSNFNFLNDMSAGPSNMSTTPKEENGLIIRGEEEVSHCPIEQVTNLLEEYLIQKYPKKLRSSCKSITIFGQKLSCAKKKRGSFSNMLLGLNVKKDIKMKKRRVVVAAKNKGKKVKFDNDMPPSNLPEEFKSLIENMNGTNVQRLVHKSLFESDIKSQQCRLLLPRQQTKSTTFLEPHEKNMLRNYGFLTVPLIDPKLKQQEINLGLWNPNKAKEFYVLKSHWKSIVSEYGLDIDDVVELWSFRVNHNNNEINGGYDNGGQLHFALVLVGDAIKKESDKEGTTSSANDEGSSQSLPPISPTENLIIKLKTPLPVHERPHHHHHHHHHHHFVIQELALHYMLDSEINEQLTAAANVGEGDVVLEIGPGTGSLTNVLINAGAFVLAIEKDPHMATLVSERFAETERFKEETALRLVESSLRTSEYRPHQYLSQFLFRLMLLLLNLS</sequence>
<dbReference type="SMART" id="SM00650">
    <property type="entry name" value="rADc"/>
    <property type="match status" value="1"/>
</dbReference>
<dbReference type="GO" id="GO:0003723">
    <property type="term" value="F:RNA binding"/>
    <property type="evidence" value="ECO:0007669"/>
    <property type="project" value="UniProtKB-UniRule"/>
</dbReference>
<evidence type="ECO:0000256" key="9">
    <source>
        <dbReference type="ARBA" id="ARBA00023242"/>
    </source>
</evidence>
<proteinExistence type="inferred from homology"/>
<keyword evidence="8" id="KW-0804">Transcription</keyword>
<feature type="binding site" evidence="10">
    <location>
        <position position="425"/>
    </location>
    <ligand>
        <name>S-adenosyl-L-methionine</name>
        <dbReference type="ChEBI" id="CHEBI:59789"/>
    </ligand>
</feature>
<keyword evidence="2 10" id="KW-0489">Methyltransferase</keyword>
<dbReference type="Gene3D" id="3.40.50.150">
    <property type="entry name" value="Vaccinia Virus protein VP39"/>
    <property type="match status" value="1"/>
</dbReference>
<feature type="region of interest" description="Disordered" evidence="11">
    <location>
        <begin position="1"/>
        <end position="31"/>
    </location>
</feature>
<dbReference type="PROSITE" id="PS01131">
    <property type="entry name" value="RRNA_A_DIMETH"/>
    <property type="match status" value="1"/>
</dbReference>
<evidence type="ECO:0000256" key="6">
    <source>
        <dbReference type="ARBA" id="ARBA00023015"/>
    </source>
</evidence>
<feature type="binding site" evidence="10">
    <location>
        <position position="446"/>
    </location>
    <ligand>
        <name>S-adenosyl-L-methionine</name>
        <dbReference type="ChEBI" id="CHEBI:59789"/>
    </ligand>
</feature>
<feature type="compositionally biased region" description="Basic and acidic residues" evidence="11">
    <location>
        <begin position="19"/>
        <end position="29"/>
    </location>
</feature>
<dbReference type="SUPFAM" id="SSF53335">
    <property type="entry name" value="S-adenosyl-L-methionine-dependent methyltransferases"/>
    <property type="match status" value="1"/>
</dbReference>
<dbReference type="Proteomes" id="UP000327085">
    <property type="component" value="Chromosome 2"/>
</dbReference>
<evidence type="ECO:0000256" key="3">
    <source>
        <dbReference type="ARBA" id="ARBA00022679"/>
    </source>
</evidence>
<organism evidence="13 14">
    <name type="scientific">Prunus dulcis</name>
    <name type="common">Almond</name>
    <name type="synonym">Amygdalus dulcis</name>
    <dbReference type="NCBI Taxonomy" id="3755"/>
    <lineage>
        <taxon>Eukaryota</taxon>
        <taxon>Viridiplantae</taxon>
        <taxon>Streptophyta</taxon>
        <taxon>Embryophyta</taxon>
        <taxon>Tracheophyta</taxon>
        <taxon>Spermatophyta</taxon>
        <taxon>Magnoliopsida</taxon>
        <taxon>eudicotyledons</taxon>
        <taxon>Gunneridae</taxon>
        <taxon>Pentapetalae</taxon>
        <taxon>rosids</taxon>
        <taxon>fabids</taxon>
        <taxon>Rosales</taxon>
        <taxon>Rosaceae</taxon>
        <taxon>Amygdaloideae</taxon>
        <taxon>Amygdaleae</taxon>
        <taxon>Prunus</taxon>
    </lineage>
</organism>
<comment type="subcellular location">
    <subcellularLocation>
        <location evidence="1">Nucleus</location>
    </subcellularLocation>
</comment>
<keyword evidence="5 10" id="KW-0694">RNA-binding</keyword>
<dbReference type="OMA" id="HHHHFVI"/>
<dbReference type="GO" id="GO:0000179">
    <property type="term" value="F:rRNA (adenine-N6,N6-)-dimethyltransferase activity"/>
    <property type="evidence" value="ECO:0007669"/>
    <property type="project" value="UniProtKB-UniRule"/>
</dbReference>
<evidence type="ECO:0000256" key="5">
    <source>
        <dbReference type="ARBA" id="ARBA00022884"/>
    </source>
</evidence>
<evidence type="ECO:0000256" key="4">
    <source>
        <dbReference type="ARBA" id="ARBA00022691"/>
    </source>
</evidence>
<dbReference type="PANTHER" id="PTHR31541:SF25">
    <property type="entry name" value="GAMMA-GLIADIN B"/>
    <property type="match status" value="1"/>
</dbReference>
<keyword evidence="6" id="KW-0805">Transcription regulation</keyword>
<keyword evidence="4 10" id="KW-0949">S-adenosyl-L-methionine</keyword>
<dbReference type="Gene3D" id="2.40.330.10">
    <property type="entry name" value="DNA-binding pseudobarrel domain"/>
    <property type="match status" value="1"/>
</dbReference>
<evidence type="ECO:0000256" key="10">
    <source>
        <dbReference type="PROSITE-ProRule" id="PRU01026"/>
    </source>
</evidence>
<dbReference type="SUPFAM" id="SSF101936">
    <property type="entry name" value="DNA-binding pseudobarrel domain"/>
    <property type="match status" value="1"/>
</dbReference>
<evidence type="ECO:0000256" key="8">
    <source>
        <dbReference type="ARBA" id="ARBA00023163"/>
    </source>
</evidence>
<dbReference type="InterPro" id="IPR020598">
    <property type="entry name" value="rRNA_Ade_methylase_Trfase_N"/>
</dbReference>
<keyword evidence="9" id="KW-0539">Nucleus</keyword>
<dbReference type="InterPro" id="IPR029063">
    <property type="entry name" value="SAM-dependent_MTases_sf"/>
</dbReference>
<evidence type="ECO:0000256" key="1">
    <source>
        <dbReference type="ARBA" id="ARBA00004123"/>
    </source>
</evidence>
<dbReference type="PROSITE" id="PS51689">
    <property type="entry name" value="SAM_RNA_A_N6_MT"/>
    <property type="match status" value="1"/>
</dbReference>
<dbReference type="InterPro" id="IPR015300">
    <property type="entry name" value="DNA-bd_pseudobarrel_sf"/>
</dbReference>
<keyword evidence="7" id="KW-0238">DNA-binding</keyword>
<dbReference type="InterPro" id="IPR020596">
    <property type="entry name" value="rRNA_Ade_Mease_Trfase_CS"/>
</dbReference>
<evidence type="ECO:0000313" key="13">
    <source>
        <dbReference type="EMBL" id="VVA19450.1"/>
    </source>
</evidence>
<dbReference type="GO" id="GO:0003677">
    <property type="term" value="F:DNA binding"/>
    <property type="evidence" value="ECO:0007669"/>
    <property type="project" value="UniProtKB-KW"/>
</dbReference>
<keyword evidence="3 10" id="KW-0808">Transferase</keyword>
<feature type="region of interest" description="Disordered" evidence="11">
    <location>
        <begin position="337"/>
        <end position="359"/>
    </location>
</feature>
<dbReference type="Gramene" id="VVA19450">
    <property type="protein sequence ID" value="VVA19450"/>
    <property type="gene ID" value="Prudul26B024583"/>
</dbReference>
<evidence type="ECO:0000256" key="7">
    <source>
        <dbReference type="ARBA" id="ARBA00023125"/>
    </source>
</evidence>
<dbReference type="GO" id="GO:0005634">
    <property type="term" value="C:nucleus"/>
    <property type="evidence" value="ECO:0007669"/>
    <property type="project" value="UniProtKB-SubCell"/>
</dbReference>
<feature type="binding site" evidence="10">
    <location>
        <position position="398"/>
    </location>
    <ligand>
        <name>S-adenosyl-L-methionine</name>
        <dbReference type="ChEBI" id="CHEBI:59789"/>
    </ligand>
</feature>
<feature type="domain" description="Ribosomal RNA adenine methylase transferase N-terminal" evidence="12">
    <location>
        <begin position="405"/>
        <end position="500"/>
    </location>
</feature>
<dbReference type="AlphaFoldDB" id="A0A5E4EWA7"/>